<keyword evidence="6" id="KW-0808">Transferase</keyword>
<dbReference type="InterPro" id="IPR035490">
    <property type="entry name" value="GlmS/FrlB_SIS"/>
</dbReference>
<dbReference type="Pfam" id="PF01380">
    <property type="entry name" value="SIS"/>
    <property type="match status" value="2"/>
</dbReference>
<dbReference type="Gene3D" id="3.60.20.10">
    <property type="entry name" value="Glutamine Phosphoribosylpyrophosphate, subunit 1, domain 1"/>
    <property type="match status" value="1"/>
</dbReference>
<feature type="region of interest" description="Disordered" evidence="11">
    <location>
        <begin position="575"/>
        <end position="596"/>
    </location>
</feature>
<reference evidence="14 15" key="1">
    <citation type="submission" date="2015-07" db="EMBL/GenBank/DDBJ databases">
        <title>The genome of Pseudoloma neurophilia, a relevant intracellular parasite of the zebrafish.</title>
        <authorList>
            <person name="Ndikumana S."/>
            <person name="Pelin A."/>
            <person name="Sanders J."/>
            <person name="Corradi N."/>
        </authorList>
    </citation>
    <scope>NUCLEOTIDE SEQUENCE [LARGE SCALE GENOMIC DNA]</scope>
    <source>
        <strain evidence="14 15">MK1</strain>
    </source>
</reference>
<evidence type="ECO:0000256" key="9">
    <source>
        <dbReference type="ARBA" id="ARBA00029805"/>
    </source>
</evidence>
<evidence type="ECO:0000256" key="3">
    <source>
        <dbReference type="ARBA" id="ARBA00004775"/>
    </source>
</evidence>
<dbReference type="GO" id="GO:0006048">
    <property type="term" value="P:UDP-N-acetylglucosamine biosynthetic process"/>
    <property type="evidence" value="ECO:0007669"/>
    <property type="project" value="UniProtKB-UniPathway"/>
</dbReference>
<evidence type="ECO:0000256" key="7">
    <source>
        <dbReference type="ARBA" id="ARBA00022737"/>
    </source>
</evidence>
<comment type="function">
    <text evidence="2">Involved in amino sugar synthesis (formation of chitin, supplies the amino sugars of asparagine-linked oligosaccharides of glycoproteins).</text>
</comment>
<evidence type="ECO:0000313" key="15">
    <source>
        <dbReference type="Proteomes" id="UP000051530"/>
    </source>
</evidence>
<dbReference type="PROSITE" id="PS51278">
    <property type="entry name" value="GATASE_TYPE_2"/>
    <property type="match status" value="1"/>
</dbReference>
<dbReference type="GO" id="GO:0097367">
    <property type="term" value="F:carbohydrate derivative binding"/>
    <property type="evidence" value="ECO:0007669"/>
    <property type="project" value="InterPro"/>
</dbReference>
<dbReference type="InterPro" id="IPR017932">
    <property type="entry name" value="GATase_2_dom"/>
</dbReference>
<dbReference type="GO" id="GO:0004360">
    <property type="term" value="F:glutamine-fructose-6-phosphate transaminase (isomerizing) activity"/>
    <property type="evidence" value="ECO:0007669"/>
    <property type="project" value="UniProtKB-EC"/>
</dbReference>
<dbReference type="InterPro" id="IPR035466">
    <property type="entry name" value="GlmS/AgaS_SIS"/>
</dbReference>
<dbReference type="EMBL" id="LGUB01000186">
    <property type="protein sequence ID" value="KRH93892.1"/>
    <property type="molecule type" value="Genomic_DNA"/>
</dbReference>
<keyword evidence="15" id="KW-1185">Reference proteome</keyword>
<evidence type="ECO:0000256" key="4">
    <source>
        <dbReference type="ARBA" id="ARBA00012916"/>
    </source>
</evidence>
<dbReference type="PANTHER" id="PTHR10937:SF0">
    <property type="entry name" value="GLUTAMINE--FRUCTOSE-6-PHOSPHATE TRANSAMINASE (ISOMERIZING)"/>
    <property type="match status" value="1"/>
</dbReference>
<feature type="domain" description="SIS" evidence="13">
    <location>
        <begin position="637"/>
        <end position="781"/>
    </location>
</feature>
<evidence type="ECO:0000259" key="12">
    <source>
        <dbReference type="PROSITE" id="PS51278"/>
    </source>
</evidence>
<evidence type="ECO:0000256" key="11">
    <source>
        <dbReference type="SAM" id="MobiDB-lite"/>
    </source>
</evidence>
<comment type="caution">
    <text evidence="14">The sequence shown here is derived from an EMBL/GenBank/DDBJ whole genome shotgun (WGS) entry which is preliminary data.</text>
</comment>
<comment type="catalytic activity">
    <reaction evidence="1">
        <text>D-fructose 6-phosphate + L-glutamine = D-glucosamine 6-phosphate + L-glutamate</text>
        <dbReference type="Rhea" id="RHEA:13237"/>
        <dbReference type="ChEBI" id="CHEBI:29985"/>
        <dbReference type="ChEBI" id="CHEBI:58359"/>
        <dbReference type="ChEBI" id="CHEBI:58725"/>
        <dbReference type="ChEBI" id="CHEBI:61527"/>
        <dbReference type="EC" id="2.6.1.16"/>
    </reaction>
</comment>
<dbReference type="SUPFAM" id="SSF53697">
    <property type="entry name" value="SIS domain"/>
    <property type="match status" value="2"/>
</dbReference>
<evidence type="ECO:0000256" key="6">
    <source>
        <dbReference type="ARBA" id="ARBA00022679"/>
    </source>
</evidence>
<dbReference type="PROSITE" id="PS51464">
    <property type="entry name" value="SIS"/>
    <property type="match status" value="2"/>
</dbReference>
<keyword evidence="5" id="KW-0032">Aminotransferase</keyword>
<evidence type="ECO:0000256" key="1">
    <source>
        <dbReference type="ARBA" id="ARBA00001031"/>
    </source>
</evidence>
<organism evidence="14 15">
    <name type="scientific">Pseudoloma neurophilia</name>
    <dbReference type="NCBI Taxonomy" id="146866"/>
    <lineage>
        <taxon>Eukaryota</taxon>
        <taxon>Fungi</taxon>
        <taxon>Fungi incertae sedis</taxon>
        <taxon>Microsporidia</taxon>
        <taxon>Pseudoloma</taxon>
    </lineage>
</organism>
<evidence type="ECO:0000256" key="8">
    <source>
        <dbReference type="ARBA" id="ARBA00022962"/>
    </source>
</evidence>
<dbReference type="InterPro" id="IPR001347">
    <property type="entry name" value="SIS_dom"/>
</dbReference>
<feature type="domain" description="Glutamine amidotransferase type-2" evidence="12">
    <location>
        <begin position="2"/>
        <end position="287"/>
    </location>
</feature>
<proteinExistence type="predicted"/>
<dbReference type="Pfam" id="PF13522">
    <property type="entry name" value="GATase_6"/>
    <property type="match status" value="1"/>
</dbReference>
<dbReference type="AlphaFoldDB" id="A0A0R0M345"/>
<sequence length="791" mass="87870">MCGIYGYSHKNITKSSKDIANILTTALQRMEYRGYDSAGVCMVCDENCLIVREKGRVEEVKNEVERVLTQSDDNSQFLKNNELSTSVAIAHTRWATHGPPCAKNSHPITSDKSNQFIVVHNGIITNHHQIRCFLKTQDISFETDTDTECASKLAYYIYKQNPTLAFSQIVRLVAICCDGAFAFVFVSTIFKNEMVAVRRHSPLILGIKMESDIGKNITISESNGLESVSGDVQDRLDSLVKQLKPEQSEPSIKSAEFFLASDTAAIVEHTRDVIFLKDNDLVLIKGDQLTYETVLSHDDIPSDPIREITHLDTKIESIMKGNFEHFMLKEIYEQSETVSNTMRGRLLEIGRIDEDVATIPTNISLPNDSIISEPVNNTMIEQGQPLEGLAGGFESSISNISANTSFNSALKKRIGMVTNNNMKKYQICLPELTPLLPILSHARRMLFISCGTSYHSSHAVQSLFEELTQLPVYLEIASDFIDRQPPVSSNDICFFISQSGETADSLQALNYCKNSGAYTVGLTNTQGSSISRLTDINLNIGCGPEIGVASTKAFTSQYLLLVMIALYISEHTSQSKTQSEKKRGRGRPKQIKSEISEDEKSRILAVENRRQQIMRELANIPEKISACLSLSDKIAEYAQSLVDSQNILLLGRGYQYSLCLEAALKIKELTYIHAEGIVMGELKHGPLALIDKDQKIIILAIQDKILEKTLNSISEVVTRNGLPFILCSNSLTTQLREHFPDCQLLPVPDTVDCLSGLLTVIPMQLLAYHLALAKGNDVDKPRNLAKSVTVE</sequence>
<keyword evidence="8" id="KW-0315">Glutamine amidotransferase</keyword>
<evidence type="ECO:0000313" key="14">
    <source>
        <dbReference type="EMBL" id="KRH93892.1"/>
    </source>
</evidence>
<dbReference type="Gene3D" id="3.40.50.10490">
    <property type="entry name" value="Glucose-6-phosphate isomerase like protein, domain 1"/>
    <property type="match status" value="3"/>
</dbReference>
<dbReference type="FunFam" id="3.40.50.10490:FF:000001">
    <property type="entry name" value="Glutamine--fructose-6-phosphate aminotransferase [isomerizing]"/>
    <property type="match status" value="1"/>
</dbReference>
<dbReference type="UniPathway" id="UPA00113">
    <property type="reaction ID" value="UER00528"/>
</dbReference>
<dbReference type="SUPFAM" id="SSF56235">
    <property type="entry name" value="N-terminal nucleophile aminohydrolases (Ntn hydrolases)"/>
    <property type="match status" value="1"/>
</dbReference>
<comment type="pathway">
    <text evidence="3">Nucleotide-sugar biosynthesis; UDP-N-acetyl-alpha-D-glucosamine biosynthesis; alpha-D-glucosamine 6-phosphate from D-fructose 6-phosphate: step 1/1.</text>
</comment>
<dbReference type="GO" id="GO:0006002">
    <property type="term" value="P:fructose 6-phosphate metabolic process"/>
    <property type="evidence" value="ECO:0007669"/>
    <property type="project" value="TreeGrafter"/>
</dbReference>
<feature type="domain" description="SIS" evidence="13">
    <location>
        <begin position="435"/>
        <end position="574"/>
    </location>
</feature>
<dbReference type="CDD" id="cd05008">
    <property type="entry name" value="SIS_GlmS_GlmD_1"/>
    <property type="match status" value="1"/>
</dbReference>
<evidence type="ECO:0000256" key="2">
    <source>
        <dbReference type="ARBA" id="ARBA00003267"/>
    </source>
</evidence>
<gene>
    <name evidence="14" type="ORF">M153_4970005531</name>
</gene>
<accession>A0A0R0M345</accession>
<evidence type="ECO:0000256" key="5">
    <source>
        <dbReference type="ARBA" id="ARBA00022576"/>
    </source>
</evidence>
<protein>
    <recommendedName>
        <fullName evidence="4">glutamine--fructose-6-phosphate transaminase (isomerizing)</fullName>
        <ecNumber evidence="4">2.6.1.16</ecNumber>
    </recommendedName>
    <alternativeName>
        <fullName evidence="10">D-fructose-6-phosphate amidotransferase</fullName>
    </alternativeName>
    <alternativeName>
        <fullName evidence="9">Hexosephosphate aminotransferase</fullName>
    </alternativeName>
</protein>
<keyword evidence="7" id="KW-0677">Repeat</keyword>
<dbReference type="EC" id="2.6.1.16" evidence="4"/>
<name>A0A0R0M345_9MICR</name>
<dbReference type="CDD" id="cd05009">
    <property type="entry name" value="SIS_GlmS_GlmD_2"/>
    <property type="match status" value="1"/>
</dbReference>
<evidence type="ECO:0000259" key="13">
    <source>
        <dbReference type="PROSITE" id="PS51464"/>
    </source>
</evidence>
<evidence type="ECO:0000256" key="10">
    <source>
        <dbReference type="ARBA" id="ARBA00033302"/>
    </source>
</evidence>
<dbReference type="OrthoDB" id="15235at2759"/>
<dbReference type="FunFam" id="3.40.50.10490:FF:000002">
    <property type="entry name" value="Glutamine--fructose-6-phosphate aminotransferase [isomerizing]"/>
    <property type="match status" value="1"/>
</dbReference>
<dbReference type="InterPro" id="IPR047084">
    <property type="entry name" value="GFAT_N"/>
</dbReference>
<dbReference type="CDD" id="cd00714">
    <property type="entry name" value="GFAT"/>
    <property type="match status" value="1"/>
</dbReference>
<dbReference type="GO" id="GO:0006487">
    <property type="term" value="P:protein N-linked glycosylation"/>
    <property type="evidence" value="ECO:0007669"/>
    <property type="project" value="TreeGrafter"/>
</dbReference>
<dbReference type="Proteomes" id="UP000051530">
    <property type="component" value="Unassembled WGS sequence"/>
</dbReference>
<dbReference type="VEuPathDB" id="MicrosporidiaDB:M153_4970005531"/>
<dbReference type="InterPro" id="IPR046348">
    <property type="entry name" value="SIS_dom_sf"/>
</dbReference>
<dbReference type="PANTHER" id="PTHR10937">
    <property type="entry name" value="GLUCOSAMINE--FRUCTOSE-6-PHOSPHATE AMINOTRANSFERASE, ISOMERIZING"/>
    <property type="match status" value="1"/>
</dbReference>
<dbReference type="InterPro" id="IPR029055">
    <property type="entry name" value="Ntn_hydrolases_N"/>
</dbReference>